<organism evidence="2 3">
    <name type="scientific">Bacillus wiedmannii</name>
    <dbReference type="NCBI Taxonomy" id="1890302"/>
    <lineage>
        <taxon>Bacteria</taxon>
        <taxon>Bacillati</taxon>
        <taxon>Bacillota</taxon>
        <taxon>Bacilli</taxon>
        <taxon>Bacillales</taxon>
        <taxon>Bacillaceae</taxon>
        <taxon>Bacillus</taxon>
        <taxon>Bacillus cereus group</taxon>
    </lineage>
</organism>
<dbReference type="InterPro" id="IPR000182">
    <property type="entry name" value="GNAT_dom"/>
</dbReference>
<protein>
    <submittedName>
        <fullName evidence="2">Acetyltransferase (GNAT) domain-containing protein</fullName>
    </submittedName>
</protein>
<dbReference type="CDD" id="cd04301">
    <property type="entry name" value="NAT_SF"/>
    <property type="match status" value="1"/>
</dbReference>
<dbReference type="AlphaFoldDB" id="A0A1G6JM61"/>
<proteinExistence type="predicted"/>
<dbReference type="SUPFAM" id="SSF55729">
    <property type="entry name" value="Acyl-CoA N-acyltransferases (Nat)"/>
    <property type="match status" value="1"/>
</dbReference>
<sequence>MYFHIKGGIYLKDIHIQQIEDLMIYEYDYLIEESKEEGFNFLIRLISEYENKINTFNKTGECLHGIFQGEKLIGIGGLNEDPYTENNKIGRVRRFYIAKEYRRKGLGRLLLVRILNDAKKYFNIVVLHTDTEQGDKFYTSSGFVKGTKYVGASHYLNLYKRM</sequence>
<reference evidence="3" key="1">
    <citation type="submission" date="2016-10" db="EMBL/GenBank/DDBJ databases">
        <authorList>
            <person name="Varghese N."/>
        </authorList>
    </citation>
    <scope>NUCLEOTIDE SEQUENCE [LARGE SCALE GENOMIC DNA]</scope>
    <source>
        <strain evidence="3">KPR-7A</strain>
    </source>
</reference>
<evidence type="ECO:0000313" key="3">
    <source>
        <dbReference type="Proteomes" id="UP000183507"/>
    </source>
</evidence>
<accession>A0A1G6JM61</accession>
<keyword evidence="2" id="KW-0808">Transferase</keyword>
<feature type="domain" description="N-acetyltransferase" evidence="1">
    <location>
        <begin position="14"/>
        <end position="162"/>
    </location>
</feature>
<evidence type="ECO:0000313" key="2">
    <source>
        <dbReference type="EMBL" id="SDC19767.1"/>
    </source>
</evidence>
<evidence type="ECO:0000259" key="1">
    <source>
        <dbReference type="PROSITE" id="PS51186"/>
    </source>
</evidence>
<dbReference type="EMBL" id="FMZR01000001">
    <property type="protein sequence ID" value="SDC19767.1"/>
    <property type="molecule type" value="Genomic_DNA"/>
</dbReference>
<dbReference type="PROSITE" id="PS51186">
    <property type="entry name" value="GNAT"/>
    <property type="match status" value="1"/>
</dbReference>
<dbReference type="GO" id="GO:0016747">
    <property type="term" value="F:acyltransferase activity, transferring groups other than amino-acyl groups"/>
    <property type="evidence" value="ECO:0007669"/>
    <property type="project" value="InterPro"/>
</dbReference>
<gene>
    <name evidence="2" type="ORF">SAMN04487767_101453</name>
</gene>
<dbReference type="InterPro" id="IPR016181">
    <property type="entry name" value="Acyl_CoA_acyltransferase"/>
</dbReference>
<dbReference type="Gene3D" id="3.40.630.30">
    <property type="match status" value="1"/>
</dbReference>
<dbReference type="Pfam" id="PF13508">
    <property type="entry name" value="Acetyltransf_7"/>
    <property type="match status" value="1"/>
</dbReference>
<dbReference type="Proteomes" id="UP000183507">
    <property type="component" value="Unassembled WGS sequence"/>
</dbReference>
<name>A0A1G6JM61_9BACI</name>